<dbReference type="InterPro" id="IPR008217">
    <property type="entry name" value="Ccc1_fam"/>
</dbReference>
<protein>
    <recommendedName>
        <fullName evidence="8">VIT family protein</fullName>
    </recommendedName>
</protein>
<evidence type="ECO:0000256" key="3">
    <source>
        <dbReference type="ARBA" id="ARBA00022989"/>
    </source>
</evidence>
<keyword evidence="4 5" id="KW-0472">Membrane</keyword>
<proteinExistence type="predicted"/>
<organism evidence="6 7">
    <name type="scientific">Candidatus Woesebacteria bacterium GW2011_GWC1_43_10b</name>
    <dbReference type="NCBI Taxonomy" id="1618585"/>
    <lineage>
        <taxon>Bacteria</taxon>
        <taxon>Candidatus Woeseibacteriota</taxon>
    </lineage>
</organism>
<feature type="transmembrane region" description="Helical" evidence="5">
    <location>
        <begin position="85"/>
        <end position="106"/>
    </location>
</feature>
<feature type="transmembrane region" description="Helical" evidence="5">
    <location>
        <begin position="42"/>
        <end position="64"/>
    </location>
</feature>
<dbReference type="AlphaFoldDB" id="A0A0G1C638"/>
<dbReference type="GO" id="GO:0005384">
    <property type="term" value="F:manganese ion transmembrane transporter activity"/>
    <property type="evidence" value="ECO:0007669"/>
    <property type="project" value="InterPro"/>
</dbReference>
<dbReference type="GO" id="GO:0012505">
    <property type="term" value="C:endomembrane system"/>
    <property type="evidence" value="ECO:0007669"/>
    <property type="project" value="UniProtKB-SubCell"/>
</dbReference>
<dbReference type="GO" id="GO:0030026">
    <property type="term" value="P:intracellular manganese ion homeostasis"/>
    <property type="evidence" value="ECO:0007669"/>
    <property type="project" value="InterPro"/>
</dbReference>
<feature type="transmembrane region" description="Helical" evidence="5">
    <location>
        <begin position="147"/>
        <end position="164"/>
    </location>
</feature>
<comment type="subcellular location">
    <subcellularLocation>
        <location evidence="1">Endomembrane system</location>
        <topology evidence="1">Multi-pass membrane protein</topology>
    </subcellularLocation>
</comment>
<evidence type="ECO:0000256" key="4">
    <source>
        <dbReference type="ARBA" id="ARBA00023136"/>
    </source>
</evidence>
<name>A0A0G1C638_9BACT</name>
<reference evidence="6 7" key="1">
    <citation type="journal article" date="2015" name="Nature">
        <title>rRNA introns, odd ribosomes, and small enigmatic genomes across a large radiation of phyla.</title>
        <authorList>
            <person name="Brown C.T."/>
            <person name="Hug L.A."/>
            <person name="Thomas B.C."/>
            <person name="Sharon I."/>
            <person name="Castelle C.J."/>
            <person name="Singh A."/>
            <person name="Wilkins M.J."/>
            <person name="Williams K.H."/>
            <person name="Banfield J.F."/>
        </authorList>
    </citation>
    <scope>NUCLEOTIDE SEQUENCE [LARGE SCALE GENOMIC DNA]</scope>
</reference>
<dbReference type="Pfam" id="PF01988">
    <property type="entry name" value="VIT1"/>
    <property type="match status" value="2"/>
</dbReference>
<feature type="transmembrane region" description="Helical" evidence="5">
    <location>
        <begin position="112"/>
        <end position="135"/>
    </location>
</feature>
<evidence type="ECO:0008006" key="8">
    <source>
        <dbReference type="Google" id="ProtNLM"/>
    </source>
</evidence>
<dbReference type="Proteomes" id="UP000034611">
    <property type="component" value="Unassembled WGS sequence"/>
</dbReference>
<evidence type="ECO:0000313" key="7">
    <source>
        <dbReference type="Proteomes" id="UP000034611"/>
    </source>
</evidence>
<feature type="transmembrane region" description="Helical" evidence="5">
    <location>
        <begin position="12"/>
        <end position="36"/>
    </location>
</feature>
<accession>A0A0G1C638</accession>
<evidence type="ECO:0000256" key="5">
    <source>
        <dbReference type="SAM" id="Phobius"/>
    </source>
</evidence>
<keyword evidence="3 5" id="KW-1133">Transmembrane helix</keyword>
<evidence type="ECO:0000313" key="6">
    <source>
        <dbReference type="EMBL" id="KKS81037.1"/>
    </source>
</evidence>
<dbReference type="PATRIC" id="fig|1618585.3.peg.64"/>
<evidence type="ECO:0000256" key="2">
    <source>
        <dbReference type="ARBA" id="ARBA00022692"/>
    </source>
</evidence>
<sequence>MKAKEISALYIRNFIFGVEDSLVSTVGLLSGIAVAGVPKATIFLTGVVLVFVEAFSMGVGSFLSEQSAEEYIDKKTKLIGKSFKGGLIMFFSYFAAGFIPLFPYIILGTTGAFGLSITLSLISLFVLGIISARLLGTKLVKGAIRMLALGGIAIIAGVVVGKLVNTL</sequence>
<evidence type="ECO:0000256" key="1">
    <source>
        <dbReference type="ARBA" id="ARBA00004127"/>
    </source>
</evidence>
<dbReference type="CDD" id="cd01059">
    <property type="entry name" value="CCC1_like"/>
    <property type="match status" value="1"/>
</dbReference>
<dbReference type="EMBL" id="LCEY01000002">
    <property type="protein sequence ID" value="KKS81037.1"/>
    <property type="molecule type" value="Genomic_DNA"/>
</dbReference>
<comment type="caution">
    <text evidence="6">The sequence shown here is derived from an EMBL/GenBank/DDBJ whole genome shotgun (WGS) entry which is preliminary data.</text>
</comment>
<gene>
    <name evidence="6" type="ORF">UV56_C0002G0042</name>
</gene>
<dbReference type="PANTHER" id="PTHR31851">
    <property type="entry name" value="FE(2+)/MN(2+) TRANSPORTER PCL1"/>
    <property type="match status" value="1"/>
</dbReference>
<keyword evidence="2 5" id="KW-0812">Transmembrane</keyword>